<dbReference type="SUPFAM" id="SSF116726">
    <property type="entry name" value="TrkA C-terminal domain-like"/>
    <property type="match status" value="1"/>
</dbReference>
<dbReference type="Pfam" id="PF02254">
    <property type="entry name" value="TrkA_N"/>
    <property type="match status" value="1"/>
</dbReference>
<dbReference type="OrthoDB" id="9775180at2"/>
<feature type="domain" description="RCK C-terminal" evidence="8">
    <location>
        <begin position="137"/>
        <end position="218"/>
    </location>
</feature>
<name>A0A1H6JD30_MYCRU</name>
<dbReference type="GO" id="GO:0005886">
    <property type="term" value="C:plasma membrane"/>
    <property type="evidence" value="ECO:0007669"/>
    <property type="project" value="InterPro"/>
</dbReference>
<protein>
    <recommendedName>
        <fullName evidence="1">Trk system potassium uptake protein TrkA</fullName>
    </recommendedName>
</protein>
<dbReference type="Gene3D" id="3.30.70.1450">
    <property type="entry name" value="Regulator of K+ conductance, C-terminal domain"/>
    <property type="match status" value="1"/>
</dbReference>
<dbReference type="Proteomes" id="UP000182915">
    <property type="component" value="Chromosome I"/>
</dbReference>
<evidence type="ECO:0000256" key="1">
    <source>
        <dbReference type="ARBA" id="ARBA00017378"/>
    </source>
</evidence>
<dbReference type="RefSeq" id="WP_083410384.1">
    <property type="nucleotide sequence ID" value="NZ_LT629971.1"/>
</dbReference>
<dbReference type="GO" id="GO:0015079">
    <property type="term" value="F:potassium ion transmembrane transporter activity"/>
    <property type="evidence" value="ECO:0007669"/>
    <property type="project" value="InterPro"/>
</dbReference>
<dbReference type="AlphaFoldDB" id="A0A1H6JD30"/>
<keyword evidence="3" id="KW-0633">Potassium transport</keyword>
<dbReference type="InterPro" id="IPR036721">
    <property type="entry name" value="RCK_C_sf"/>
</dbReference>
<keyword evidence="6" id="KW-0406">Ion transport</keyword>
<dbReference type="PANTHER" id="PTHR43833:SF5">
    <property type="entry name" value="TRK SYSTEM POTASSIUM UPTAKE PROTEIN TRKA"/>
    <property type="match status" value="1"/>
</dbReference>
<dbReference type="Pfam" id="PF02080">
    <property type="entry name" value="TrkA_C"/>
    <property type="match status" value="1"/>
</dbReference>
<evidence type="ECO:0000256" key="3">
    <source>
        <dbReference type="ARBA" id="ARBA00022538"/>
    </source>
</evidence>
<dbReference type="STRING" id="370526.SAMN04489835_1556"/>
<dbReference type="InterPro" id="IPR036291">
    <property type="entry name" value="NAD(P)-bd_dom_sf"/>
</dbReference>
<proteinExistence type="predicted"/>
<sequence length="226" mass="24116">MRVGVAGAGAVGRSVAQELLDYGHRVLLIEHNARHYEPHSVPGAEWLLADACELSALEESGLHMCDVMIAATGDDKVNLAASLLAKTEFGVARVVARVNDLRNEWLFTEGWGVDVAVSAPSALVAAIEGAIDIGHVVRLMQLRRGQVSLAKLTLPEGDLLVGQRMRDLPLPDNTMLAIVIRDSGVVLPKPDDVLEAGDEMLFLVGGSGHTEVRGLVQGALEPLPER</sequence>
<evidence type="ECO:0000259" key="8">
    <source>
        <dbReference type="PROSITE" id="PS51202"/>
    </source>
</evidence>
<keyword evidence="4" id="KW-0630">Potassium</keyword>
<gene>
    <name evidence="9" type="ORF">SAMN04489835_1556</name>
</gene>
<evidence type="ECO:0000256" key="4">
    <source>
        <dbReference type="ARBA" id="ARBA00022958"/>
    </source>
</evidence>
<dbReference type="PANTHER" id="PTHR43833">
    <property type="entry name" value="POTASSIUM CHANNEL PROTEIN 2-RELATED-RELATED"/>
    <property type="match status" value="1"/>
</dbReference>
<evidence type="ECO:0000256" key="5">
    <source>
        <dbReference type="ARBA" id="ARBA00023027"/>
    </source>
</evidence>
<dbReference type="InterPro" id="IPR050721">
    <property type="entry name" value="Trk_Ktr_HKT_K-transport"/>
</dbReference>
<dbReference type="EMBL" id="LT629971">
    <property type="protein sequence ID" value="SEH56969.1"/>
    <property type="molecule type" value="Genomic_DNA"/>
</dbReference>
<keyword evidence="10" id="KW-1185">Reference proteome</keyword>
<dbReference type="Gene3D" id="3.40.50.720">
    <property type="entry name" value="NAD(P)-binding Rossmann-like Domain"/>
    <property type="match status" value="1"/>
</dbReference>
<dbReference type="PROSITE" id="PS51201">
    <property type="entry name" value="RCK_N"/>
    <property type="match status" value="1"/>
</dbReference>
<accession>A0A1H6JD30</accession>
<reference evidence="10" key="1">
    <citation type="submission" date="2016-10" db="EMBL/GenBank/DDBJ databases">
        <authorList>
            <person name="Varghese N."/>
            <person name="Submissions S."/>
        </authorList>
    </citation>
    <scope>NUCLEOTIDE SEQUENCE [LARGE SCALE GENOMIC DNA]</scope>
    <source>
        <strain evidence="10">DSM 45405</strain>
    </source>
</reference>
<evidence type="ECO:0000313" key="10">
    <source>
        <dbReference type="Proteomes" id="UP000182915"/>
    </source>
</evidence>
<evidence type="ECO:0000256" key="6">
    <source>
        <dbReference type="ARBA" id="ARBA00023065"/>
    </source>
</evidence>
<dbReference type="SUPFAM" id="SSF51735">
    <property type="entry name" value="NAD(P)-binding Rossmann-fold domains"/>
    <property type="match status" value="1"/>
</dbReference>
<dbReference type="InterPro" id="IPR006036">
    <property type="entry name" value="K_uptake_TrkA"/>
</dbReference>
<organism evidence="9 10">
    <name type="scientific">Mycolicibacterium rutilum</name>
    <name type="common">Mycobacterium rutilum</name>
    <dbReference type="NCBI Taxonomy" id="370526"/>
    <lineage>
        <taxon>Bacteria</taxon>
        <taxon>Bacillati</taxon>
        <taxon>Actinomycetota</taxon>
        <taxon>Actinomycetes</taxon>
        <taxon>Mycobacteriales</taxon>
        <taxon>Mycobacteriaceae</taxon>
        <taxon>Mycolicibacterium</taxon>
    </lineage>
</organism>
<feature type="domain" description="RCK N-terminal" evidence="7">
    <location>
        <begin position="1"/>
        <end position="117"/>
    </location>
</feature>
<dbReference type="PRINTS" id="PR00335">
    <property type="entry name" value="KUPTAKETRKA"/>
</dbReference>
<dbReference type="InterPro" id="IPR006037">
    <property type="entry name" value="RCK_C"/>
</dbReference>
<evidence type="ECO:0000259" key="7">
    <source>
        <dbReference type="PROSITE" id="PS51201"/>
    </source>
</evidence>
<evidence type="ECO:0000313" key="9">
    <source>
        <dbReference type="EMBL" id="SEH56969.1"/>
    </source>
</evidence>
<dbReference type="PROSITE" id="PS51202">
    <property type="entry name" value="RCK_C"/>
    <property type="match status" value="1"/>
</dbReference>
<evidence type="ECO:0000256" key="2">
    <source>
        <dbReference type="ARBA" id="ARBA00022448"/>
    </source>
</evidence>
<dbReference type="InterPro" id="IPR003148">
    <property type="entry name" value="RCK_N"/>
</dbReference>
<keyword evidence="2" id="KW-0813">Transport</keyword>
<keyword evidence="5" id="KW-0520">NAD</keyword>